<dbReference type="PANTHER" id="PTHR43081:SF19">
    <property type="entry name" value="PH-SENSITIVE ADENYLATE CYCLASE RV1264"/>
    <property type="match status" value="1"/>
</dbReference>
<dbReference type="PROSITE" id="PS50125">
    <property type="entry name" value="GUANYLATE_CYCLASE_2"/>
    <property type="match status" value="1"/>
</dbReference>
<dbReference type="InterPro" id="IPR000253">
    <property type="entry name" value="FHA_dom"/>
</dbReference>
<feature type="domain" description="FHA" evidence="1">
    <location>
        <begin position="211"/>
        <end position="254"/>
    </location>
</feature>
<proteinExistence type="predicted"/>
<keyword evidence="4" id="KW-1185">Reference proteome</keyword>
<dbReference type="SMART" id="SM00240">
    <property type="entry name" value="FHA"/>
    <property type="match status" value="1"/>
</dbReference>
<gene>
    <name evidence="3" type="ORF">EV699_108126</name>
</gene>
<dbReference type="Pfam" id="PF00498">
    <property type="entry name" value="FHA"/>
    <property type="match status" value="1"/>
</dbReference>
<evidence type="ECO:0000313" key="3">
    <source>
        <dbReference type="EMBL" id="TCO81495.1"/>
    </source>
</evidence>
<evidence type="ECO:0000259" key="1">
    <source>
        <dbReference type="PROSITE" id="PS50006"/>
    </source>
</evidence>
<dbReference type="InterPro" id="IPR008984">
    <property type="entry name" value="SMAD_FHA_dom_sf"/>
</dbReference>
<organism evidence="3 4">
    <name type="scientific">Plasticicumulans lactativorans</name>
    <dbReference type="NCBI Taxonomy" id="1133106"/>
    <lineage>
        <taxon>Bacteria</taxon>
        <taxon>Pseudomonadati</taxon>
        <taxon>Pseudomonadota</taxon>
        <taxon>Gammaproteobacteria</taxon>
        <taxon>Candidatus Competibacteraceae</taxon>
        <taxon>Plasticicumulans</taxon>
    </lineage>
</organism>
<dbReference type="CDD" id="cd00060">
    <property type="entry name" value="FHA"/>
    <property type="match status" value="1"/>
</dbReference>
<feature type="domain" description="Guanylate cyclase" evidence="2">
    <location>
        <begin position="9"/>
        <end position="122"/>
    </location>
</feature>
<dbReference type="RefSeq" id="WP_243662600.1">
    <property type="nucleotide sequence ID" value="NZ_SLWY01000008.1"/>
</dbReference>
<protein>
    <submittedName>
        <fullName evidence="3">Adenylate cyclase</fullName>
    </submittedName>
</protein>
<dbReference type="CDD" id="cd07302">
    <property type="entry name" value="CHD"/>
    <property type="match status" value="1"/>
</dbReference>
<accession>A0A4R2LPP4</accession>
<dbReference type="PANTHER" id="PTHR43081">
    <property type="entry name" value="ADENYLATE CYCLASE, TERMINAL-DIFFERENTIATION SPECIFIC-RELATED"/>
    <property type="match status" value="1"/>
</dbReference>
<dbReference type="InterPro" id="IPR050697">
    <property type="entry name" value="Adenylyl/Guanylyl_Cyclase_3/4"/>
</dbReference>
<dbReference type="GO" id="GO:0004016">
    <property type="term" value="F:adenylate cyclase activity"/>
    <property type="evidence" value="ECO:0007669"/>
    <property type="project" value="UniProtKB-ARBA"/>
</dbReference>
<dbReference type="PROSITE" id="PS50006">
    <property type="entry name" value="FHA_DOMAIN"/>
    <property type="match status" value="1"/>
</dbReference>
<dbReference type="InterPro" id="IPR001054">
    <property type="entry name" value="A/G_cyclase"/>
</dbReference>
<dbReference type="GO" id="GO:0035556">
    <property type="term" value="P:intracellular signal transduction"/>
    <property type="evidence" value="ECO:0007669"/>
    <property type="project" value="InterPro"/>
</dbReference>
<dbReference type="AlphaFoldDB" id="A0A4R2LPP4"/>
<dbReference type="GO" id="GO:0006171">
    <property type="term" value="P:cAMP biosynthetic process"/>
    <property type="evidence" value="ECO:0007669"/>
    <property type="project" value="TreeGrafter"/>
</dbReference>
<dbReference type="SUPFAM" id="SSF49879">
    <property type="entry name" value="SMAD/FHA domain"/>
    <property type="match status" value="1"/>
</dbReference>
<dbReference type="Proteomes" id="UP000295765">
    <property type="component" value="Unassembled WGS sequence"/>
</dbReference>
<dbReference type="InterPro" id="IPR029787">
    <property type="entry name" value="Nucleotide_cyclase"/>
</dbReference>
<name>A0A4R2LPP4_9GAMM</name>
<comment type="caution">
    <text evidence="3">The sequence shown here is derived from an EMBL/GenBank/DDBJ whole genome shotgun (WGS) entry which is preliminary data.</text>
</comment>
<reference evidence="3 4" key="1">
    <citation type="submission" date="2019-03" db="EMBL/GenBank/DDBJ databases">
        <title>Genomic Encyclopedia of Type Strains, Phase IV (KMG-IV): sequencing the most valuable type-strain genomes for metagenomic binning, comparative biology and taxonomic classification.</title>
        <authorList>
            <person name="Goeker M."/>
        </authorList>
    </citation>
    <scope>NUCLEOTIDE SEQUENCE [LARGE SCALE GENOMIC DNA]</scope>
    <source>
        <strain evidence="3 4">DSM 25287</strain>
    </source>
</reference>
<dbReference type="SMART" id="SM00044">
    <property type="entry name" value="CYCc"/>
    <property type="match status" value="1"/>
</dbReference>
<sequence length="296" mass="31954">MSGVEREVAVLFADVAGSTQLYERLGDAAALLALERCIGCLDAAIAAQHGRVVKTIGDEVMAVFTCAEAACRAAVEMQRRTTELPAVAAVKLAIRIGCHFGNAIEDHDDVFGDTVNTAARIVGLAKAGQILASRQTVDAIAPAQRPPARDLDQFAVKGKAVSVHLFELLWQENPELTTLTQIVTLPVAAAPCCVVSYRGRVWQLDAAQRQLTLGRQPGNDVVIADRKASRQHARIEWRGSKCVLVDQSTNGSFVRVDGESEVFLRHEELPLRGRGRIGFGSSLTDPDADPVGFEYR</sequence>
<dbReference type="SUPFAM" id="SSF55073">
    <property type="entry name" value="Nucleotide cyclase"/>
    <property type="match status" value="1"/>
</dbReference>
<dbReference type="Gene3D" id="3.30.70.1230">
    <property type="entry name" value="Nucleotide cyclase"/>
    <property type="match status" value="1"/>
</dbReference>
<dbReference type="EMBL" id="SLWY01000008">
    <property type="protein sequence ID" value="TCO81495.1"/>
    <property type="molecule type" value="Genomic_DNA"/>
</dbReference>
<evidence type="ECO:0000313" key="4">
    <source>
        <dbReference type="Proteomes" id="UP000295765"/>
    </source>
</evidence>
<dbReference type="Pfam" id="PF00211">
    <property type="entry name" value="Guanylate_cyc"/>
    <property type="match status" value="1"/>
</dbReference>
<dbReference type="Gene3D" id="2.60.200.20">
    <property type="match status" value="1"/>
</dbReference>
<evidence type="ECO:0000259" key="2">
    <source>
        <dbReference type="PROSITE" id="PS50125"/>
    </source>
</evidence>